<reference evidence="4" key="1">
    <citation type="submission" date="2020-05" db="EMBL/GenBank/DDBJ databases">
        <title>Mycena genomes resolve the evolution of fungal bioluminescence.</title>
        <authorList>
            <person name="Tsai I.J."/>
        </authorList>
    </citation>
    <scope>NUCLEOTIDE SEQUENCE</scope>
    <source>
        <strain evidence="4">CCC161011</strain>
    </source>
</reference>
<feature type="domain" description="DUF6534" evidence="3">
    <location>
        <begin position="186"/>
        <end position="272"/>
    </location>
</feature>
<dbReference type="InterPro" id="IPR045339">
    <property type="entry name" value="DUF6534"/>
</dbReference>
<feature type="transmembrane region" description="Helical" evidence="2">
    <location>
        <begin position="247"/>
        <end position="267"/>
    </location>
</feature>
<accession>A0A8H6YQU8</accession>
<keyword evidence="2" id="KW-0472">Membrane</keyword>
<evidence type="ECO:0000256" key="2">
    <source>
        <dbReference type="SAM" id="Phobius"/>
    </source>
</evidence>
<gene>
    <name evidence="4" type="ORF">MVEN_00616900</name>
</gene>
<keyword evidence="5" id="KW-1185">Reference proteome</keyword>
<sequence length="327" mass="37073">MFFVRLQVRVSSGACSPWDYTGSPLRRQTYFYFIEYPKDKAWLKILVSTLWLLNTIHSALIFHLVYHYLILNAFDPFELSQNIWSLPASMIVLLIMAWLVMTYFLSVIFQCTYPCPIRLQRFLTVIAGSGSKPKLRWWLTVPNGIVILVYIGFGIETVVDLFQTPTLVDLTAYTKISFLPLAATQAGADSMMATSLCFVLFNHRTGFRRTNSLLYTLMMYAINRCLLTAGTAMVALLMIAIKPDSMMYIGPQFLISGLYTNALMATLNSRHRISTGSRESDIVDLNSVHLSNLSPNASELREGNSTRPIRHHGSHSVEVDDFKRDVV</sequence>
<dbReference type="EMBL" id="JACAZI010000004">
    <property type="protein sequence ID" value="KAF7362676.1"/>
    <property type="molecule type" value="Genomic_DNA"/>
</dbReference>
<dbReference type="OrthoDB" id="2743740at2759"/>
<evidence type="ECO:0000256" key="1">
    <source>
        <dbReference type="SAM" id="MobiDB-lite"/>
    </source>
</evidence>
<evidence type="ECO:0000313" key="5">
    <source>
        <dbReference type="Proteomes" id="UP000620124"/>
    </source>
</evidence>
<name>A0A8H6YQU8_9AGAR</name>
<dbReference type="PANTHER" id="PTHR40465">
    <property type="entry name" value="CHROMOSOME 1, WHOLE GENOME SHOTGUN SEQUENCE"/>
    <property type="match status" value="1"/>
</dbReference>
<keyword evidence="2" id="KW-1133">Transmembrane helix</keyword>
<feature type="transmembrane region" description="Helical" evidence="2">
    <location>
        <begin position="45"/>
        <end position="70"/>
    </location>
</feature>
<protein>
    <recommendedName>
        <fullName evidence="3">DUF6534 domain-containing protein</fullName>
    </recommendedName>
</protein>
<feature type="transmembrane region" description="Helical" evidence="2">
    <location>
        <begin position="137"/>
        <end position="158"/>
    </location>
</feature>
<proteinExistence type="predicted"/>
<evidence type="ECO:0000259" key="3">
    <source>
        <dbReference type="Pfam" id="PF20152"/>
    </source>
</evidence>
<dbReference type="AlphaFoldDB" id="A0A8H6YQU8"/>
<feature type="transmembrane region" description="Helical" evidence="2">
    <location>
        <begin position="213"/>
        <end position="241"/>
    </location>
</feature>
<dbReference type="PANTHER" id="PTHR40465:SF1">
    <property type="entry name" value="DUF6534 DOMAIN-CONTAINING PROTEIN"/>
    <property type="match status" value="1"/>
</dbReference>
<evidence type="ECO:0000313" key="4">
    <source>
        <dbReference type="EMBL" id="KAF7362676.1"/>
    </source>
</evidence>
<feature type="transmembrane region" description="Helical" evidence="2">
    <location>
        <begin position="90"/>
        <end position="116"/>
    </location>
</feature>
<feature type="region of interest" description="Disordered" evidence="1">
    <location>
        <begin position="295"/>
        <end position="315"/>
    </location>
</feature>
<dbReference type="Pfam" id="PF20152">
    <property type="entry name" value="DUF6534"/>
    <property type="match status" value="1"/>
</dbReference>
<dbReference type="Proteomes" id="UP000620124">
    <property type="component" value="Unassembled WGS sequence"/>
</dbReference>
<organism evidence="4 5">
    <name type="scientific">Mycena venus</name>
    <dbReference type="NCBI Taxonomy" id="2733690"/>
    <lineage>
        <taxon>Eukaryota</taxon>
        <taxon>Fungi</taxon>
        <taxon>Dikarya</taxon>
        <taxon>Basidiomycota</taxon>
        <taxon>Agaricomycotina</taxon>
        <taxon>Agaricomycetes</taxon>
        <taxon>Agaricomycetidae</taxon>
        <taxon>Agaricales</taxon>
        <taxon>Marasmiineae</taxon>
        <taxon>Mycenaceae</taxon>
        <taxon>Mycena</taxon>
    </lineage>
</organism>
<comment type="caution">
    <text evidence="4">The sequence shown here is derived from an EMBL/GenBank/DDBJ whole genome shotgun (WGS) entry which is preliminary data.</text>
</comment>
<feature type="transmembrane region" description="Helical" evidence="2">
    <location>
        <begin position="178"/>
        <end position="201"/>
    </location>
</feature>
<keyword evidence="2" id="KW-0812">Transmembrane</keyword>